<proteinExistence type="predicted"/>
<dbReference type="EMBL" id="LR134521">
    <property type="protein sequence ID" value="VEJ30565.1"/>
    <property type="molecule type" value="Genomic_DNA"/>
</dbReference>
<protein>
    <submittedName>
        <fullName evidence="6">Sensor histidine kinase desK</fullName>
        <ecNumber evidence="6">2.7.13.3</ecNumber>
    </submittedName>
</protein>
<dbReference type="Pfam" id="PF07730">
    <property type="entry name" value="HisKA_3"/>
    <property type="match status" value="1"/>
</dbReference>
<keyword evidence="3" id="KW-0902">Two-component regulatory system</keyword>
<accession>A0A448UXC5</accession>
<dbReference type="PANTHER" id="PTHR24421">
    <property type="entry name" value="NITRATE/NITRITE SENSOR PROTEIN NARX-RELATED"/>
    <property type="match status" value="1"/>
</dbReference>
<name>A0A448UXC5_9MICC</name>
<evidence type="ECO:0000313" key="7">
    <source>
        <dbReference type="Proteomes" id="UP000270988"/>
    </source>
</evidence>
<gene>
    <name evidence="6" type="primary">desK_4</name>
    <name evidence="6" type="ORF">NCTC10918_01849</name>
</gene>
<sequence length="404" mass="44527">MSQVIQKTRLNRFHAISSYVHSMHVLLAAGTVIAPAVALIADPPPVFMRVGMMLAVLYISIGASLLVVAEYNPYHRLTRWLYTPKARKIMRLGVFIAALIAMILASVTNLPLIATAVPLAWALTAVCYGSFWNGVVRLFIVTVSIGLASLLIHTVIGDGWEPLALVIAALLALGILGQDSIYILAIQLDDLRTREAERAIITERQRFASDLHDIQGQHLSLITVESELVMRLIERAEYSAAAHHADRIHSITIEALDEMHRVVYANREVHLDDEITNAIRVLRSAGISVNRDTKHVQDLSNEVDNLLGLTVRESITNILKHTQAQTCLISTQQERRNGKDGIVLIVADSGNKPTPLTSADVSSGTGLKTLTERYHRLGGTLYFIVQDNGSRLTGWLPYLNGDME</sequence>
<dbReference type="PANTHER" id="PTHR24421:SF63">
    <property type="entry name" value="SENSOR HISTIDINE KINASE DESK"/>
    <property type="match status" value="1"/>
</dbReference>
<evidence type="ECO:0000313" key="6">
    <source>
        <dbReference type="EMBL" id="VEJ30565.1"/>
    </source>
</evidence>
<dbReference type="InterPro" id="IPR011712">
    <property type="entry name" value="Sig_transdc_His_kin_sub3_dim/P"/>
</dbReference>
<organism evidence="6 7">
    <name type="scientific">Rothia dentocariosa</name>
    <dbReference type="NCBI Taxonomy" id="2047"/>
    <lineage>
        <taxon>Bacteria</taxon>
        <taxon>Bacillati</taxon>
        <taxon>Actinomycetota</taxon>
        <taxon>Actinomycetes</taxon>
        <taxon>Micrococcales</taxon>
        <taxon>Micrococcaceae</taxon>
        <taxon>Rothia</taxon>
    </lineage>
</organism>
<dbReference type="Proteomes" id="UP000270988">
    <property type="component" value="Chromosome"/>
</dbReference>
<dbReference type="Gene3D" id="3.30.565.10">
    <property type="entry name" value="Histidine kinase-like ATPase, C-terminal domain"/>
    <property type="match status" value="1"/>
</dbReference>
<dbReference type="SUPFAM" id="SSF55874">
    <property type="entry name" value="ATPase domain of HSP90 chaperone/DNA topoisomerase II/histidine kinase"/>
    <property type="match status" value="1"/>
</dbReference>
<evidence type="ECO:0000259" key="5">
    <source>
        <dbReference type="Pfam" id="PF07730"/>
    </source>
</evidence>
<evidence type="ECO:0000256" key="4">
    <source>
        <dbReference type="SAM" id="Phobius"/>
    </source>
</evidence>
<evidence type="ECO:0000256" key="3">
    <source>
        <dbReference type="ARBA" id="ARBA00023012"/>
    </source>
</evidence>
<dbReference type="InterPro" id="IPR050482">
    <property type="entry name" value="Sensor_HK_TwoCompSys"/>
</dbReference>
<reference evidence="6 7" key="1">
    <citation type="submission" date="2018-12" db="EMBL/GenBank/DDBJ databases">
        <authorList>
            <consortium name="Pathogen Informatics"/>
        </authorList>
    </citation>
    <scope>NUCLEOTIDE SEQUENCE [LARGE SCALE GENOMIC DNA]</scope>
    <source>
        <strain evidence="6 7">NCTC10918</strain>
    </source>
</reference>
<feature type="domain" description="Signal transduction histidine kinase subgroup 3 dimerisation and phosphoacceptor" evidence="5">
    <location>
        <begin position="203"/>
        <end position="269"/>
    </location>
</feature>
<keyword evidence="4" id="KW-0812">Transmembrane</keyword>
<dbReference type="GO" id="GO:0000155">
    <property type="term" value="F:phosphorelay sensor kinase activity"/>
    <property type="evidence" value="ECO:0007669"/>
    <property type="project" value="InterPro"/>
</dbReference>
<keyword evidence="2 6" id="KW-0418">Kinase</keyword>
<dbReference type="InterPro" id="IPR036890">
    <property type="entry name" value="HATPase_C_sf"/>
</dbReference>
<feature type="transmembrane region" description="Helical" evidence="4">
    <location>
        <begin position="162"/>
        <end position="185"/>
    </location>
</feature>
<keyword evidence="1 6" id="KW-0808">Transferase</keyword>
<dbReference type="GO" id="GO:0016020">
    <property type="term" value="C:membrane"/>
    <property type="evidence" value="ECO:0007669"/>
    <property type="project" value="InterPro"/>
</dbReference>
<feature type="transmembrane region" description="Helical" evidence="4">
    <location>
        <begin position="138"/>
        <end position="156"/>
    </location>
</feature>
<keyword evidence="4" id="KW-1133">Transmembrane helix</keyword>
<evidence type="ECO:0000256" key="1">
    <source>
        <dbReference type="ARBA" id="ARBA00022679"/>
    </source>
</evidence>
<feature type="transmembrane region" description="Helical" evidence="4">
    <location>
        <begin position="47"/>
        <end position="68"/>
    </location>
</feature>
<dbReference type="GO" id="GO:0046983">
    <property type="term" value="F:protein dimerization activity"/>
    <property type="evidence" value="ECO:0007669"/>
    <property type="project" value="InterPro"/>
</dbReference>
<feature type="transmembrane region" description="Helical" evidence="4">
    <location>
        <begin position="21"/>
        <end position="41"/>
    </location>
</feature>
<dbReference type="EC" id="2.7.13.3" evidence="6"/>
<evidence type="ECO:0000256" key="2">
    <source>
        <dbReference type="ARBA" id="ARBA00022777"/>
    </source>
</evidence>
<feature type="transmembrane region" description="Helical" evidence="4">
    <location>
        <begin position="89"/>
        <end position="107"/>
    </location>
</feature>
<keyword evidence="4" id="KW-0472">Membrane</keyword>
<dbReference type="Gene3D" id="1.20.5.1930">
    <property type="match status" value="1"/>
</dbReference>
<dbReference type="AlphaFoldDB" id="A0A448UXC5"/>